<dbReference type="GeneTree" id="ENSGT01150000290016"/>
<reference evidence="2" key="3">
    <citation type="submission" date="2025-09" db="UniProtKB">
        <authorList>
            <consortium name="Ensembl"/>
        </authorList>
    </citation>
    <scope>IDENTIFICATION</scope>
</reference>
<keyword evidence="1" id="KW-0472">Membrane</keyword>
<evidence type="ECO:0000313" key="2">
    <source>
        <dbReference type="Ensembl" id="ENSHHUP00000002862.1"/>
    </source>
</evidence>
<dbReference type="SUPFAM" id="SSF54236">
    <property type="entry name" value="Ubiquitin-like"/>
    <property type="match status" value="1"/>
</dbReference>
<proteinExistence type="predicted"/>
<protein>
    <recommendedName>
        <fullName evidence="4">Ubiquitin-like domain-containing protein</fullName>
    </recommendedName>
</protein>
<evidence type="ECO:0000313" key="3">
    <source>
        <dbReference type="Proteomes" id="UP000314982"/>
    </source>
</evidence>
<accession>A0A4W5JHQ4</accession>
<dbReference type="InterPro" id="IPR029071">
    <property type="entry name" value="Ubiquitin-like_domsf"/>
</dbReference>
<keyword evidence="1" id="KW-0812">Transmembrane</keyword>
<organism evidence="2 3">
    <name type="scientific">Hucho hucho</name>
    <name type="common">huchen</name>
    <dbReference type="NCBI Taxonomy" id="62062"/>
    <lineage>
        <taxon>Eukaryota</taxon>
        <taxon>Metazoa</taxon>
        <taxon>Chordata</taxon>
        <taxon>Craniata</taxon>
        <taxon>Vertebrata</taxon>
        <taxon>Euteleostomi</taxon>
        <taxon>Actinopterygii</taxon>
        <taxon>Neopterygii</taxon>
        <taxon>Teleostei</taxon>
        <taxon>Protacanthopterygii</taxon>
        <taxon>Salmoniformes</taxon>
        <taxon>Salmonidae</taxon>
        <taxon>Salmoninae</taxon>
        <taxon>Hucho</taxon>
    </lineage>
</organism>
<keyword evidence="1" id="KW-1133">Transmembrane helix</keyword>
<dbReference type="AlphaFoldDB" id="A0A4W5JHQ4"/>
<reference evidence="3" key="1">
    <citation type="submission" date="2018-06" db="EMBL/GenBank/DDBJ databases">
        <title>Genome assembly of Danube salmon.</title>
        <authorList>
            <person name="Macqueen D.J."/>
            <person name="Gundappa M.K."/>
        </authorList>
    </citation>
    <scope>NUCLEOTIDE SEQUENCE [LARGE SCALE GENOMIC DNA]</scope>
</reference>
<sequence length="91" mass="10461">MGKIYQVTVIGFRGEKMVIDVSNTEEQMNSMTVLQLKKKISERLPGNSGREIFIPQKHLVYSLNLLLLNSFFLICDFTVWKTSTTTIFNSK</sequence>
<keyword evidence="3" id="KW-1185">Reference proteome</keyword>
<dbReference type="STRING" id="62062.ENSHHUP00000002862"/>
<reference evidence="2" key="2">
    <citation type="submission" date="2025-08" db="UniProtKB">
        <authorList>
            <consortium name="Ensembl"/>
        </authorList>
    </citation>
    <scope>IDENTIFICATION</scope>
</reference>
<evidence type="ECO:0000256" key="1">
    <source>
        <dbReference type="SAM" id="Phobius"/>
    </source>
</evidence>
<evidence type="ECO:0008006" key="4">
    <source>
        <dbReference type="Google" id="ProtNLM"/>
    </source>
</evidence>
<dbReference type="Proteomes" id="UP000314982">
    <property type="component" value="Unassembled WGS sequence"/>
</dbReference>
<name>A0A4W5JHQ4_9TELE</name>
<dbReference type="Ensembl" id="ENSHHUT00000002960.1">
    <property type="protein sequence ID" value="ENSHHUP00000002862.1"/>
    <property type="gene ID" value="ENSHHUG00000001813.1"/>
</dbReference>
<feature type="transmembrane region" description="Helical" evidence="1">
    <location>
        <begin position="59"/>
        <end position="80"/>
    </location>
</feature>